<dbReference type="EMBL" id="MLAK01000070">
    <property type="protein sequence ID" value="OHT16786.1"/>
    <property type="molecule type" value="Genomic_DNA"/>
</dbReference>
<keyword evidence="2" id="KW-1185">Reference proteome</keyword>
<sequence length="665" mass="79091">MKRSPTIDEIRKSTIKAYHEMKWFKYSLVKYNEEKFITQMNEYFKKMRRMSIFFTKFTYNTKITDQQLEAEYERLSNPVISPGMRMGIDSNTIQIINQIVCTMTSQPTLFAYCIYEYFKGGKKAKELYVFAHITFPQLYGYFIIPEMQNYTVALIKSLMCYDDQELIGHFIAAFYENTPLFLENLFDQYEEMAFIENQKNPMKLYNIFIEALEQASNLLSTYHNQLALAVYNIGNKFFNKTFIDKLFIPQFKLRSLNYECQTLIQVFKFISYYDGTAPYTIFARALIRERNYQENILVTYGGFKPVNLLYYSFYTSGYEINLFLNLTDNKMKEMNNQEMLKRCSAESLKQFITFETKIYPTLENLPKPSKLSIFDPFKKAIFKRENEDFARGYYSIRNFALKNEIDPIWFYVPDLTQSNSNKQVIKDIMKRTQWEGNQDFYKFSYSKLSNEFAENANSFETVLTLKSYCKYMNQLINSVDSLFSSQFFIYKNNNNFKSGDFALSRKFVELNKIDSDSLQYNLQSFKQVYNSLNDLDITNIESLSRLTIIINHLLSNSTPYSYRVRKLPQFFESIYFLACGLGKDSLEQNKYFFKILYSLVTDWKALFDTFCIYYQGVHDEISEKSYFGKNIKKSWELLRHCFEKVVFENSPDIETFFYNIINSVM</sequence>
<dbReference type="Proteomes" id="UP000179807">
    <property type="component" value="Unassembled WGS sequence"/>
</dbReference>
<name>A0A1J4L047_9EUKA</name>
<dbReference type="VEuPathDB" id="TrichDB:TRFO_41559"/>
<protein>
    <submittedName>
        <fullName evidence="1">Uncharacterized protein</fullName>
    </submittedName>
</protein>
<evidence type="ECO:0000313" key="1">
    <source>
        <dbReference type="EMBL" id="OHT16786.1"/>
    </source>
</evidence>
<evidence type="ECO:0000313" key="2">
    <source>
        <dbReference type="Proteomes" id="UP000179807"/>
    </source>
</evidence>
<dbReference type="RefSeq" id="XP_068369922.1">
    <property type="nucleotide sequence ID" value="XM_068513850.1"/>
</dbReference>
<dbReference type="GeneID" id="94848554"/>
<dbReference type="AlphaFoldDB" id="A0A1J4L047"/>
<organism evidence="1 2">
    <name type="scientific">Tritrichomonas foetus</name>
    <dbReference type="NCBI Taxonomy" id="1144522"/>
    <lineage>
        <taxon>Eukaryota</taxon>
        <taxon>Metamonada</taxon>
        <taxon>Parabasalia</taxon>
        <taxon>Tritrichomonadida</taxon>
        <taxon>Tritrichomonadidae</taxon>
        <taxon>Tritrichomonas</taxon>
    </lineage>
</organism>
<gene>
    <name evidence="1" type="ORF">TRFO_41559</name>
</gene>
<reference evidence="1" key="1">
    <citation type="submission" date="2016-10" db="EMBL/GenBank/DDBJ databases">
        <authorList>
            <person name="Benchimol M."/>
            <person name="Almeida L.G."/>
            <person name="Vasconcelos A.T."/>
            <person name="Perreira-Neves A."/>
            <person name="Rosa I.A."/>
            <person name="Tasca T."/>
            <person name="Bogo M.R."/>
            <person name="de Souza W."/>
        </authorList>
    </citation>
    <scope>NUCLEOTIDE SEQUENCE [LARGE SCALE GENOMIC DNA]</scope>
    <source>
        <strain evidence="1">K</strain>
    </source>
</reference>
<proteinExistence type="predicted"/>
<accession>A0A1J4L047</accession>
<comment type="caution">
    <text evidence="1">The sequence shown here is derived from an EMBL/GenBank/DDBJ whole genome shotgun (WGS) entry which is preliminary data.</text>
</comment>